<dbReference type="Pfam" id="PF00134">
    <property type="entry name" value="Cyclin_N"/>
    <property type="match status" value="1"/>
</dbReference>
<dbReference type="Proteomes" id="UP000623129">
    <property type="component" value="Unassembled WGS sequence"/>
</dbReference>
<dbReference type="InterPro" id="IPR036915">
    <property type="entry name" value="Cyclin-like_sf"/>
</dbReference>
<gene>
    <name evidence="8" type="ORF">FCM35_KLT15797</name>
</gene>
<dbReference type="EMBL" id="SWLB01000003">
    <property type="protein sequence ID" value="KAF3340026.1"/>
    <property type="molecule type" value="Genomic_DNA"/>
</dbReference>
<dbReference type="OrthoDB" id="5590282at2759"/>
<dbReference type="SMART" id="SM01332">
    <property type="entry name" value="Cyclin_C"/>
    <property type="match status" value="1"/>
</dbReference>
<dbReference type="FunFam" id="1.10.472.10:FF:000001">
    <property type="entry name" value="G2/mitotic-specific cyclin"/>
    <property type="match status" value="1"/>
</dbReference>
<protein>
    <submittedName>
        <fullName evidence="8">Cyclin-A3-1-like protein</fullName>
    </submittedName>
</protein>
<organism evidence="8 9">
    <name type="scientific">Carex littledalei</name>
    <dbReference type="NCBI Taxonomy" id="544730"/>
    <lineage>
        <taxon>Eukaryota</taxon>
        <taxon>Viridiplantae</taxon>
        <taxon>Streptophyta</taxon>
        <taxon>Embryophyta</taxon>
        <taxon>Tracheophyta</taxon>
        <taxon>Spermatophyta</taxon>
        <taxon>Magnoliopsida</taxon>
        <taxon>Liliopsida</taxon>
        <taxon>Poales</taxon>
        <taxon>Cyperaceae</taxon>
        <taxon>Cyperoideae</taxon>
        <taxon>Cariceae</taxon>
        <taxon>Carex</taxon>
        <taxon>Carex subgen. Euthyceras</taxon>
    </lineage>
</organism>
<comment type="caution">
    <text evidence="8">The sequence shown here is derived from an EMBL/GenBank/DDBJ whole genome shotgun (WGS) entry which is preliminary data.</text>
</comment>
<dbReference type="InterPro" id="IPR048258">
    <property type="entry name" value="Cyclins_cyclin-box"/>
</dbReference>
<dbReference type="InterPro" id="IPR004367">
    <property type="entry name" value="Cyclin_C-dom"/>
</dbReference>
<evidence type="ECO:0000256" key="4">
    <source>
        <dbReference type="RuleBase" id="RU000383"/>
    </source>
</evidence>
<dbReference type="PANTHER" id="PTHR10177">
    <property type="entry name" value="CYCLINS"/>
    <property type="match status" value="1"/>
</dbReference>
<feature type="domain" description="Cyclin-like" evidence="6">
    <location>
        <begin position="150"/>
        <end position="234"/>
    </location>
</feature>
<dbReference type="Pfam" id="PF02984">
    <property type="entry name" value="Cyclin_C"/>
    <property type="match status" value="1"/>
</dbReference>
<evidence type="ECO:0000256" key="3">
    <source>
        <dbReference type="ARBA" id="ARBA00023306"/>
    </source>
</evidence>
<dbReference type="CDD" id="cd20506">
    <property type="entry name" value="CYCLIN_AtCycA-like_rpt2"/>
    <property type="match status" value="1"/>
</dbReference>
<keyword evidence="9" id="KW-1185">Reference proteome</keyword>
<evidence type="ECO:0000256" key="2">
    <source>
        <dbReference type="ARBA" id="ARBA00023127"/>
    </source>
</evidence>
<dbReference type="AlphaFoldDB" id="A0A833RQG3"/>
<dbReference type="PROSITE" id="PS00292">
    <property type="entry name" value="CYCLINS"/>
    <property type="match status" value="1"/>
</dbReference>
<feature type="domain" description="Cyclin-like" evidence="6">
    <location>
        <begin position="247"/>
        <end position="335"/>
    </location>
</feature>
<dbReference type="InterPro" id="IPR013763">
    <property type="entry name" value="Cyclin-like_dom"/>
</dbReference>
<evidence type="ECO:0000256" key="5">
    <source>
        <dbReference type="SAM" id="MobiDB-lite"/>
    </source>
</evidence>
<keyword evidence="3" id="KW-0131">Cell cycle</keyword>
<evidence type="ECO:0000313" key="8">
    <source>
        <dbReference type="EMBL" id="KAF3340026.1"/>
    </source>
</evidence>
<feature type="region of interest" description="Disordered" evidence="5">
    <location>
        <begin position="1"/>
        <end position="33"/>
    </location>
</feature>
<feature type="domain" description="Cyclin C-terminal" evidence="7">
    <location>
        <begin position="243"/>
        <end position="363"/>
    </location>
</feature>
<dbReference type="InterPro" id="IPR039361">
    <property type="entry name" value="Cyclin"/>
</dbReference>
<keyword evidence="1" id="KW-0132">Cell division</keyword>
<evidence type="ECO:0000256" key="1">
    <source>
        <dbReference type="ARBA" id="ARBA00022618"/>
    </source>
</evidence>
<comment type="similarity">
    <text evidence="4">Belongs to the cyclin family.</text>
</comment>
<evidence type="ECO:0000259" key="6">
    <source>
        <dbReference type="SMART" id="SM00385"/>
    </source>
</evidence>
<sequence>MADKENFSPRLTRAAAKRASVMEVSNSQPPLKKKRVALSDMPNISNGVPSRPGVVQSKLKKTISGKKEQGLEGQKSSCKDVEVSSVSVSTTGAANEEYQDEDPQMVAPYASDIDQYLRSMEVEPKRRPLPNYMETTQVDVTADMRGVLIDWLVDVAEEYNLVSDTLYLTVSYIDRFLSYNAIKTQRLQLLGATAMLIASKYEDITPPNVNDFCFVTAKTYNKQEIVEMERDVLGCLKFEMGNPTVVTFLQRFIKDGQEYDEFSNLDLEFLAHYLAELSLMDYGCVKFLPSLVAASAVFLARFTIQLTNYPWSPKLERSTGYKVSELKECIYALLELQSNKRCSSLEAIKDKYKQHRVRIYTAPSGEVAGFVLSTERTISLRNKKLENIGDSTGRWHGLIIVCLKNMHDRCFGD</sequence>
<accession>A0A833RQG3</accession>
<evidence type="ECO:0000313" key="9">
    <source>
        <dbReference type="Proteomes" id="UP000623129"/>
    </source>
</evidence>
<reference evidence="8" key="1">
    <citation type="submission" date="2020-01" db="EMBL/GenBank/DDBJ databases">
        <title>Genome sequence of Kobresia littledalei, the first chromosome-level genome in the family Cyperaceae.</title>
        <authorList>
            <person name="Qu G."/>
        </authorList>
    </citation>
    <scope>NUCLEOTIDE SEQUENCE</scope>
    <source>
        <strain evidence="8">C.B.Clarke</strain>
        <tissue evidence="8">Leaf</tissue>
    </source>
</reference>
<keyword evidence="2 4" id="KW-0195">Cyclin</keyword>
<dbReference type="SMART" id="SM00385">
    <property type="entry name" value="CYCLIN"/>
    <property type="match status" value="2"/>
</dbReference>
<name>A0A833RQG3_9POAL</name>
<dbReference type="GO" id="GO:0051301">
    <property type="term" value="P:cell division"/>
    <property type="evidence" value="ECO:0007669"/>
    <property type="project" value="UniProtKB-KW"/>
</dbReference>
<evidence type="ECO:0000259" key="7">
    <source>
        <dbReference type="SMART" id="SM01332"/>
    </source>
</evidence>
<dbReference type="Gene3D" id="1.10.472.10">
    <property type="entry name" value="Cyclin-like"/>
    <property type="match status" value="2"/>
</dbReference>
<dbReference type="SUPFAM" id="SSF47954">
    <property type="entry name" value="Cyclin-like"/>
    <property type="match status" value="2"/>
</dbReference>
<proteinExistence type="inferred from homology"/>
<dbReference type="InterPro" id="IPR006671">
    <property type="entry name" value="Cyclin_N"/>
</dbReference>